<feature type="region of interest" description="Disordered" evidence="3">
    <location>
        <begin position="216"/>
        <end position="237"/>
    </location>
</feature>
<keyword evidence="6" id="KW-1185">Reference proteome</keyword>
<comment type="similarity">
    <text evidence="1">Belongs to the beta type-B retroviral polymerase family. HERV class-II K(HML-2) pol subfamily.</text>
</comment>
<evidence type="ECO:0000256" key="3">
    <source>
        <dbReference type="SAM" id="MobiDB-lite"/>
    </source>
</evidence>
<dbReference type="FunFam" id="3.10.10.10:FF:000004">
    <property type="entry name" value="Uncharacterized protein"/>
    <property type="match status" value="1"/>
</dbReference>
<protein>
    <recommendedName>
        <fullName evidence="2">ribonuclease H</fullName>
        <ecNumber evidence="2">3.1.26.4</ecNumber>
    </recommendedName>
</protein>
<dbReference type="Pfam" id="PF00078">
    <property type="entry name" value="RVT_1"/>
    <property type="match status" value="1"/>
</dbReference>
<dbReference type="InterPro" id="IPR000477">
    <property type="entry name" value="RT_dom"/>
</dbReference>
<dbReference type="GO" id="GO:0004523">
    <property type="term" value="F:RNA-DNA hybrid ribonuclease activity"/>
    <property type="evidence" value="ECO:0007669"/>
    <property type="project" value="UniProtKB-EC"/>
</dbReference>
<dbReference type="PANTHER" id="PTHR37984:SF5">
    <property type="entry name" value="PROTEIN NYNRIN-LIKE"/>
    <property type="match status" value="1"/>
</dbReference>
<gene>
    <name evidence="5" type="ORF">HF521_021309</name>
</gene>
<evidence type="ECO:0000313" key="5">
    <source>
        <dbReference type="EMBL" id="KAF7704237.1"/>
    </source>
</evidence>
<evidence type="ECO:0000259" key="4">
    <source>
        <dbReference type="PROSITE" id="PS50878"/>
    </source>
</evidence>
<dbReference type="Gene3D" id="3.30.70.270">
    <property type="match status" value="1"/>
</dbReference>
<dbReference type="SUPFAM" id="SSF56672">
    <property type="entry name" value="DNA/RNA polymerases"/>
    <property type="match status" value="1"/>
</dbReference>
<dbReference type="InterPro" id="IPR043502">
    <property type="entry name" value="DNA/RNA_pol_sf"/>
</dbReference>
<reference evidence="5" key="1">
    <citation type="submission" date="2020-08" db="EMBL/GenBank/DDBJ databases">
        <title>Chromosome-level assembly of Southern catfish (Silurus meridionalis) provides insights into visual adaptation to the nocturnal and benthic lifestyles.</title>
        <authorList>
            <person name="Zhang Y."/>
            <person name="Wang D."/>
            <person name="Peng Z."/>
        </authorList>
    </citation>
    <scope>NUCLEOTIDE SEQUENCE</scope>
    <source>
        <strain evidence="5">SWU-2019-XX</strain>
        <tissue evidence="5">Muscle</tissue>
    </source>
</reference>
<feature type="domain" description="Reverse transcriptase" evidence="4">
    <location>
        <begin position="304"/>
        <end position="483"/>
    </location>
</feature>
<evidence type="ECO:0000256" key="2">
    <source>
        <dbReference type="ARBA" id="ARBA00012180"/>
    </source>
</evidence>
<feature type="compositionally biased region" description="Polar residues" evidence="3">
    <location>
        <begin position="216"/>
        <end position="229"/>
    </location>
</feature>
<dbReference type="InterPro" id="IPR043128">
    <property type="entry name" value="Rev_trsase/Diguanyl_cyclase"/>
</dbReference>
<accession>A0A8T0BEF6</accession>
<sequence length="517" mass="58089">LEIQPVKNLEIWGLSSHKYPYDGYLPLRLEFTESVAGVRQVVDTLVIVCPDPLKRDGVAILVGTNTSLVKNLFESCRKQAGEKFLNVLTVHPVIREAYESIQQTNASQQDPDKHGTVWFVKHNPVVLKPDEVLQLPGLVKFPGQMTESLVLIDKAAVNDTSSDDLEVRPELHSASVVSTRRVTVTVKNVSTKDVCVKRGTPLAHVFPVSLVPHLASTSTPEQPTLSPTSFDFGDSPMPEEAKRTLCEKMMQRRDVFSLHESDVGCSKSTTHEIRLNDSRPFRERSRRLAPADFEDVRLHIQELQSAGIITESRSPFASPIVVVRKKSGKVRMCVDYRTLNQRTTPDQYTVPRIEDALHSLSGSKWFTVLDLRSGYYQIPMSAPDKEKTAFICPVGFYQFERMPQGICGAPATFQRVMERTVGDMNFLEVLVYLDDLIIFGRTIEEHEERLLKVLDRLREEGLKISLDKCQFGRTSVNYVGHIVSQNGISTDPSKIEAVVSWPQPQTVTELRSFTGAL</sequence>
<name>A0A8T0BEF6_SILME</name>
<dbReference type="EC" id="3.1.26.4" evidence="2"/>
<dbReference type="Gene3D" id="3.10.10.10">
    <property type="entry name" value="HIV Type 1 Reverse Transcriptase, subunit A, domain 1"/>
    <property type="match status" value="1"/>
</dbReference>
<dbReference type="PROSITE" id="PS50878">
    <property type="entry name" value="RT_POL"/>
    <property type="match status" value="1"/>
</dbReference>
<proteinExistence type="inferred from homology"/>
<organism evidence="5 6">
    <name type="scientific">Silurus meridionalis</name>
    <name type="common">Southern catfish</name>
    <name type="synonym">Silurus soldatovi meridionalis</name>
    <dbReference type="NCBI Taxonomy" id="175797"/>
    <lineage>
        <taxon>Eukaryota</taxon>
        <taxon>Metazoa</taxon>
        <taxon>Chordata</taxon>
        <taxon>Craniata</taxon>
        <taxon>Vertebrata</taxon>
        <taxon>Euteleostomi</taxon>
        <taxon>Actinopterygii</taxon>
        <taxon>Neopterygii</taxon>
        <taxon>Teleostei</taxon>
        <taxon>Ostariophysi</taxon>
        <taxon>Siluriformes</taxon>
        <taxon>Siluridae</taxon>
        <taxon>Silurus</taxon>
    </lineage>
</organism>
<dbReference type="CDD" id="cd01647">
    <property type="entry name" value="RT_LTR"/>
    <property type="match status" value="1"/>
</dbReference>
<dbReference type="EMBL" id="JABFDY010000008">
    <property type="protein sequence ID" value="KAF7704237.1"/>
    <property type="molecule type" value="Genomic_DNA"/>
</dbReference>
<dbReference type="AlphaFoldDB" id="A0A8T0BEF6"/>
<comment type="caution">
    <text evidence="5">The sequence shown here is derived from an EMBL/GenBank/DDBJ whole genome shotgun (WGS) entry which is preliminary data.</text>
</comment>
<dbReference type="Proteomes" id="UP000606274">
    <property type="component" value="Unassembled WGS sequence"/>
</dbReference>
<evidence type="ECO:0000256" key="1">
    <source>
        <dbReference type="ARBA" id="ARBA00010879"/>
    </source>
</evidence>
<dbReference type="PANTHER" id="PTHR37984">
    <property type="entry name" value="PROTEIN CBG26694"/>
    <property type="match status" value="1"/>
</dbReference>
<feature type="non-terminal residue" evidence="5">
    <location>
        <position position="1"/>
    </location>
</feature>
<evidence type="ECO:0000313" key="6">
    <source>
        <dbReference type="Proteomes" id="UP000606274"/>
    </source>
</evidence>
<dbReference type="InterPro" id="IPR050951">
    <property type="entry name" value="Retrovirus_Pol_polyprotein"/>
</dbReference>